<keyword evidence="6" id="KW-1185">Reference proteome</keyword>
<evidence type="ECO:0000256" key="3">
    <source>
        <dbReference type="SAM" id="SignalP"/>
    </source>
</evidence>
<dbReference type="InterPro" id="IPR039424">
    <property type="entry name" value="SBP_5"/>
</dbReference>
<evidence type="ECO:0000259" key="4">
    <source>
        <dbReference type="Pfam" id="PF00496"/>
    </source>
</evidence>
<evidence type="ECO:0000313" key="6">
    <source>
        <dbReference type="Proteomes" id="UP001551482"/>
    </source>
</evidence>
<dbReference type="Gene3D" id="3.10.105.10">
    <property type="entry name" value="Dipeptide-binding Protein, Domain 3"/>
    <property type="match status" value="1"/>
</dbReference>
<dbReference type="PANTHER" id="PTHR30290">
    <property type="entry name" value="PERIPLASMIC BINDING COMPONENT OF ABC TRANSPORTER"/>
    <property type="match status" value="1"/>
</dbReference>
<dbReference type="PIRSF" id="PIRSF002741">
    <property type="entry name" value="MppA"/>
    <property type="match status" value="1"/>
</dbReference>
<comment type="caution">
    <text evidence="5">The sequence shown here is derived from an EMBL/GenBank/DDBJ whole genome shotgun (WGS) entry which is preliminary data.</text>
</comment>
<dbReference type="InterPro" id="IPR030678">
    <property type="entry name" value="Peptide/Ni-bd"/>
</dbReference>
<dbReference type="PROSITE" id="PS51257">
    <property type="entry name" value="PROKAR_LIPOPROTEIN"/>
    <property type="match status" value="1"/>
</dbReference>
<feature type="signal peptide" evidence="3">
    <location>
        <begin position="1"/>
        <end position="31"/>
    </location>
</feature>
<keyword evidence="1 3" id="KW-0732">Signal</keyword>
<evidence type="ECO:0000313" key="5">
    <source>
        <dbReference type="EMBL" id="MEU8139360.1"/>
    </source>
</evidence>
<dbReference type="EMBL" id="JBEZFP010000170">
    <property type="protein sequence ID" value="MEU8139360.1"/>
    <property type="molecule type" value="Genomic_DNA"/>
</dbReference>
<dbReference type="SUPFAM" id="SSF53850">
    <property type="entry name" value="Periplasmic binding protein-like II"/>
    <property type="match status" value="1"/>
</dbReference>
<name>A0ABV3DUC5_9ACTN</name>
<protein>
    <submittedName>
        <fullName evidence="5">ABC transporter substrate-binding protein</fullName>
    </submittedName>
</protein>
<evidence type="ECO:0000256" key="2">
    <source>
        <dbReference type="SAM" id="MobiDB-lite"/>
    </source>
</evidence>
<reference evidence="5 6" key="1">
    <citation type="submission" date="2024-06" db="EMBL/GenBank/DDBJ databases">
        <title>The Natural Products Discovery Center: Release of the First 8490 Sequenced Strains for Exploring Actinobacteria Biosynthetic Diversity.</title>
        <authorList>
            <person name="Kalkreuter E."/>
            <person name="Kautsar S.A."/>
            <person name="Yang D."/>
            <person name="Bader C.D."/>
            <person name="Teijaro C.N."/>
            <person name="Fluegel L."/>
            <person name="Davis C.M."/>
            <person name="Simpson J.R."/>
            <person name="Lauterbach L."/>
            <person name="Steele A.D."/>
            <person name="Gui C."/>
            <person name="Meng S."/>
            <person name="Li G."/>
            <person name="Viehrig K."/>
            <person name="Ye F."/>
            <person name="Su P."/>
            <person name="Kiefer A.F."/>
            <person name="Nichols A."/>
            <person name="Cepeda A.J."/>
            <person name="Yan W."/>
            <person name="Fan B."/>
            <person name="Jiang Y."/>
            <person name="Adhikari A."/>
            <person name="Zheng C.-J."/>
            <person name="Schuster L."/>
            <person name="Cowan T.M."/>
            <person name="Smanski M.J."/>
            <person name="Chevrette M.G."/>
            <person name="De Carvalho L.P.S."/>
            <person name="Shen B."/>
        </authorList>
    </citation>
    <scope>NUCLEOTIDE SEQUENCE [LARGE SCALE GENOMIC DNA]</scope>
    <source>
        <strain evidence="5 6">NPDC048946</strain>
    </source>
</reference>
<feature type="chain" id="PRO_5045807750" evidence="3">
    <location>
        <begin position="32"/>
        <end position="541"/>
    </location>
</feature>
<evidence type="ECO:0000256" key="1">
    <source>
        <dbReference type="ARBA" id="ARBA00022729"/>
    </source>
</evidence>
<organism evidence="5 6">
    <name type="scientific">Streptodolium elevatio</name>
    <dbReference type="NCBI Taxonomy" id="3157996"/>
    <lineage>
        <taxon>Bacteria</taxon>
        <taxon>Bacillati</taxon>
        <taxon>Actinomycetota</taxon>
        <taxon>Actinomycetes</taxon>
        <taxon>Kitasatosporales</taxon>
        <taxon>Streptomycetaceae</taxon>
        <taxon>Streptodolium</taxon>
    </lineage>
</organism>
<proteinExistence type="predicted"/>
<feature type="region of interest" description="Disordered" evidence="2">
    <location>
        <begin position="33"/>
        <end position="61"/>
    </location>
</feature>
<dbReference type="Gene3D" id="3.40.190.10">
    <property type="entry name" value="Periplasmic binding protein-like II"/>
    <property type="match status" value="1"/>
</dbReference>
<dbReference type="InterPro" id="IPR000914">
    <property type="entry name" value="SBP_5_dom"/>
</dbReference>
<dbReference type="RefSeq" id="WP_358363411.1">
    <property type="nucleotide sequence ID" value="NZ_JBEZFP010000170.1"/>
</dbReference>
<gene>
    <name evidence="5" type="ORF">AB0C36_38410</name>
</gene>
<dbReference type="Pfam" id="PF00496">
    <property type="entry name" value="SBP_bac_5"/>
    <property type="match status" value="1"/>
</dbReference>
<feature type="domain" description="Solute-binding protein family 5" evidence="4">
    <location>
        <begin position="110"/>
        <end position="453"/>
    </location>
</feature>
<feature type="compositionally biased region" description="Low complexity" evidence="2">
    <location>
        <begin position="33"/>
        <end position="60"/>
    </location>
</feature>
<sequence length="541" mass="58317">MPRHALPPRRFRRPSAALAAVLLSFSLVATACSDSDSDGDTPGPSAAPPATGGASAQPPARQGGQLTMLAVQDSAQLDVFRTAYVAVTDEPRLSALYDPLFVINPGGGTVVAHLGESISTSDGGLTWTLKLRPNVQFSDGTPLDAAAVKTNWDMHADPATQSLHRAAAAGLVLGVVDPLTLSIKPPAPNANFDRTLAQELTYIESPAQLAKGPEVYGSQPVGAGPFVLRSWVRGSEQVFARNPNYWQKDKGLPKLDGFTVKNVPDIQQQLNSVKSGQADIFTSSDPALLDRGAKDANASVLKVDGGQYFMFNFARAPFDDPRARRAVSLALDSAEIPKVLDNGYIPAKGLFATTSQFFSPASVQAAYNQAEAQRLFDELAQEGKKVDFSYLIPQNPSSKKTAEYMQSRLHTYRNVTMRVEALEIGAYIVKSAIQKDFQGLLTQRWVVDPEPQIFNAFHSRSPLNYGGYVSAEADRALAAGRASTDPAVRKQAYADLQKALVQDMPVWVYSEAVVGPVYNDKLTGIELYNAGVLFMDRVGLK</sequence>
<dbReference type="PANTHER" id="PTHR30290:SF38">
    <property type="entry name" value="D,D-DIPEPTIDE-BINDING PERIPLASMIC PROTEIN DDPA-RELATED"/>
    <property type="match status" value="1"/>
</dbReference>
<dbReference type="Proteomes" id="UP001551482">
    <property type="component" value="Unassembled WGS sequence"/>
</dbReference>
<accession>A0ABV3DUC5</accession>